<evidence type="ECO:0000256" key="1">
    <source>
        <dbReference type="ARBA" id="ARBA00022729"/>
    </source>
</evidence>
<dbReference type="PANTHER" id="PTHR46640:SF1">
    <property type="entry name" value="FUNGAL LIPASE-LIKE DOMAIN-CONTAINING PROTEIN-RELATED"/>
    <property type="match status" value="1"/>
</dbReference>
<evidence type="ECO:0000259" key="4">
    <source>
        <dbReference type="Pfam" id="PF01764"/>
    </source>
</evidence>
<keyword evidence="7" id="KW-1185">Reference proteome</keyword>
<dbReference type="Proteomes" id="UP000777438">
    <property type="component" value="Unassembled WGS sequence"/>
</dbReference>
<dbReference type="InterPro" id="IPR051299">
    <property type="entry name" value="AB_hydrolase_lip/est"/>
</dbReference>
<evidence type="ECO:0000259" key="5">
    <source>
        <dbReference type="Pfam" id="PF03893"/>
    </source>
</evidence>
<feature type="signal peptide" evidence="3">
    <location>
        <begin position="1"/>
        <end position="19"/>
    </location>
</feature>
<feature type="domain" description="Fungal lipase-type" evidence="4">
    <location>
        <begin position="104"/>
        <end position="232"/>
    </location>
</feature>
<dbReference type="EMBL" id="JAGPYM010000015">
    <property type="protein sequence ID" value="KAH6886797.1"/>
    <property type="molecule type" value="Genomic_DNA"/>
</dbReference>
<reference evidence="6 7" key="1">
    <citation type="journal article" date="2021" name="Nat. Commun.">
        <title>Genetic determinants of endophytism in the Arabidopsis root mycobiome.</title>
        <authorList>
            <person name="Mesny F."/>
            <person name="Miyauchi S."/>
            <person name="Thiergart T."/>
            <person name="Pickel B."/>
            <person name="Atanasova L."/>
            <person name="Karlsson M."/>
            <person name="Huettel B."/>
            <person name="Barry K.W."/>
            <person name="Haridas S."/>
            <person name="Chen C."/>
            <person name="Bauer D."/>
            <person name="Andreopoulos W."/>
            <person name="Pangilinan J."/>
            <person name="LaButti K."/>
            <person name="Riley R."/>
            <person name="Lipzen A."/>
            <person name="Clum A."/>
            <person name="Drula E."/>
            <person name="Henrissat B."/>
            <person name="Kohler A."/>
            <person name="Grigoriev I.V."/>
            <person name="Martin F.M."/>
            <person name="Hacquard S."/>
        </authorList>
    </citation>
    <scope>NUCLEOTIDE SEQUENCE [LARGE SCALE GENOMIC DNA]</scope>
    <source>
        <strain evidence="6 7">MPI-CAGE-CH-0241</strain>
    </source>
</reference>
<dbReference type="AlphaFoldDB" id="A0A9P9AMN2"/>
<dbReference type="SUPFAM" id="SSF53474">
    <property type="entry name" value="alpha/beta-Hydrolases"/>
    <property type="match status" value="1"/>
</dbReference>
<gene>
    <name evidence="6" type="ORF">B0T10DRAFT_490357</name>
</gene>
<dbReference type="InterPro" id="IPR002921">
    <property type="entry name" value="Fungal_lipase-type"/>
</dbReference>
<dbReference type="GO" id="GO:0016787">
    <property type="term" value="F:hydrolase activity"/>
    <property type="evidence" value="ECO:0007669"/>
    <property type="project" value="UniProtKB-KW"/>
</dbReference>
<evidence type="ECO:0000313" key="7">
    <source>
        <dbReference type="Proteomes" id="UP000777438"/>
    </source>
</evidence>
<organism evidence="6 7">
    <name type="scientific">Thelonectria olida</name>
    <dbReference type="NCBI Taxonomy" id="1576542"/>
    <lineage>
        <taxon>Eukaryota</taxon>
        <taxon>Fungi</taxon>
        <taxon>Dikarya</taxon>
        <taxon>Ascomycota</taxon>
        <taxon>Pezizomycotina</taxon>
        <taxon>Sordariomycetes</taxon>
        <taxon>Hypocreomycetidae</taxon>
        <taxon>Hypocreales</taxon>
        <taxon>Nectriaceae</taxon>
        <taxon>Thelonectria</taxon>
    </lineage>
</organism>
<dbReference type="InterPro" id="IPR005592">
    <property type="entry name" value="Mono/diacylglycerol_lipase_N"/>
</dbReference>
<dbReference type="OrthoDB" id="426718at2759"/>
<dbReference type="GO" id="GO:0016042">
    <property type="term" value="P:lipid catabolic process"/>
    <property type="evidence" value="ECO:0007669"/>
    <property type="project" value="InterPro"/>
</dbReference>
<evidence type="ECO:0000313" key="6">
    <source>
        <dbReference type="EMBL" id="KAH6886797.1"/>
    </source>
</evidence>
<dbReference type="PANTHER" id="PTHR46640">
    <property type="entry name" value="TRIACYLGLYCEROL LIPASE, PUTATIVE (AFU_ORTHOLOGUE AFUA_6G06510)-RELATED"/>
    <property type="match status" value="1"/>
</dbReference>
<evidence type="ECO:0000256" key="3">
    <source>
        <dbReference type="SAM" id="SignalP"/>
    </source>
</evidence>
<accession>A0A9P9AMN2</accession>
<comment type="caution">
    <text evidence="6">The sequence shown here is derived from an EMBL/GenBank/DDBJ whole genome shotgun (WGS) entry which is preliminary data.</text>
</comment>
<keyword evidence="2" id="KW-0378">Hydrolase</keyword>
<protein>
    <submittedName>
        <fullName evidence="6">Mono and diacylglycerol lipase</fullName>
    </submittedName>
</protein>
<keyword evidence="1 3" id="KW-0732">Signal</keyword>
<dbReference type="InterPro" id="IPR029058">
    <property type="entry name" value="AB_hydrolase_fold"/>
</dbReference>
<feature type="chain" id="PRO_5040235045" evidence="3">
    <location>
        <begin position="20"/>
        <end position="302"/>
    </location>
</feature>
<dbReference type="CDD" id="cd00519">
    <property type="entry name" value="Lipase_3"/>
    <property type="match status" value="1"/>
</dbReference>
<dbReference type="Gene3D" id="3.40.50.1820">
    <property type="entry name" value="alpha/beta hydrolase"/>
    <property type="match status" value="1"/>
</dbReference>
<evidence type="ECO:0000256" key="2">
    <source>
        <dbReference type="ARBA" id="ARBA00022801"/>
    </source>
</evidence>
<name>A0A9P9AMN2_9HYPO</name>
<dbReference type="Pfam" id="PF01764">
    <property type="entry name" value="Lipase_3"/>
    <property type="match status" value="1"/>
</dbReference>
<sequence length="302" mass="32933">MRVSLVATSVAVFTWLCEAAPSQIKPRDVSQGQLDDLSFWVQYAAAAYCQQNYQAAGGAFVACPAGNCPAVEQDHPTVLLSFSNSTIHDTSGFVAVDHALKTIVLVFRGSYSVRNWVSDAEFLWAPTGLCTGCFAEYGFWLSWLSVKPLVVGALKVAIAEHPTYKLVVTGHSLGAAVTTLATADLRHAGFNATFYAYASPRVANAALATYINKFEGNYRVHHRNDPVCEVPPHALGYVHTSPEYYISSENNITVQTTDIVVKPVGESGDNLKVLARLDIQAHNWYFEQANACINPGLPFRKE</sequence>
<proteinExistence type="predicted"/>
<dbReference type="Pfam" id="PF03893">
    <property type="entry name" value="Lipase3_N"/>
    <property type="match status" value="1"/>
</dbReference>
<feature type="domain" description="Mono-/di-acylglycerol lipase N-terminal" evidence="5">
    <location>
        <begin position="9"/>
        <end position="79"/>
    </location>
</feature>